<dbReference type="STRING" id="573508.A0A1E3BKC0"/>
<keyword evidence="2" id="KW-0472">Membrane</keyword>
<dbReference type="PANTHER" id="PTHR43751">
    <property type="entry name" value="SULFATASE"/>
    <property type="match status" value="1"/>
</dbReference>
<feature type="transmembrane region" description="Helical" evidence="2">
    <location>
        <begin position="135"/>
        <end position="159"/>
    </location>
</feature>
<dbReference type="PANTHER" id="PTHR43751:SF3">
    <property type="entry name" value="SULFATASE N-TERMINAL DOMAIN-CONTAINING PROTEIN"/>
    <property type="match status" value="1"/>
</dbReference>
<feature type="region of interest" description="Disordered" evidence="1">
    <location>
        <begin position="430"/>
        <end position="453"/>
    </location>
</feature>
<gene>
    <name evidence="4" type="ORF">SI65_02276</name>
</gene>
<evidence type="ECO:0000259" key="3">
    <source>
        <dbReference type="Pfam" id="PF00884"/>
    </source>
</evidence>
<keyword evidence="2" id="KW-0812">Transmembrane</keyword>
<evidence type="ECO:0000256" key="2">
    <source>
        <dbReference type="SAM" id="Phobius"/>
    </source>
</evidence>
<dbReference type="InterPro" id="IPR017850">
    <property type="entry name" value="Alkaline_phosphatase_core_sf"/>
</dbReference>
<feature type="region of interest" description="Disordered" evidence="1">
    <location>
        <begin position="207"/>
        <end position="233"/>
    </location>
</feature>
<keyword evidence="5" id="KW-1185">Reference proteome</keyword>
<feature type="compositionally biased region" description="Polar residues" evidence="1">
    <location>
        <begin position="868"/>
        <end position="880"/>
    </location>
</feature>
<dbReference type="Pfam" id="PF00884">
    <property type="entry name" value="Sulfatase"/>
    <property type="match status" value="1"/>
</dbReference>
<dbReference type="SUPFAM" id="SSF53649">
    <property type="entry name" value="Alkaline phosphatase-like"/>
    <property type="match status" value="1"/>
</dbReference>
<feature type="transmembrane region" description="Helical" evidence="2">
    <location>
        <begin position="241"/>
        <end position="259"/>
    </location>
</feature>
<dbReference type="OrthoDB" id="103349at2759"/>
<dbReference type="Gene3D" id="3.40.720.10">
    <property type="entry name" value="Alkaline Phosphatase, subunit A"/>
    <property type="match status" value="1"/>
</dbReference>
<dbReference type="AlphaFoldDB" id="A0A1E3BKC0"/>
<feature type="transmembrane region" description="Helical" evidence="2">
    <location>
        <begin position="28"/>
        <end position="45"/>
    </location>
</feature>
<dbReference type="EMBL" id="JXNT01000002">
    <property type="protein sequence ID" value="ODM21432.1"/>
    <property type="molecule type" value="Genomic_DNA"/>
</dbReference>
<dbReference type="VEuPathDB" id="FungiDB:SI65_02276"/>
<evidence type="ECO:0000313" key="4">
    <source>
        <dbReference type="EMBL" id="ODM21432.1"/>
    </source>
</evidence>
<feature type="region of interest" description="Disordered" evidence="1">
    <location>
        <begin position="861"/>
        <end position="880"/>
    </location>
</feature>
<reference evidence="4 5" key="1">
    <citation type="journal article" date="2016" name="BMC Genomics">
        <title>Comparative genomic and transcriptomic analyses of the Fuzhuan brick tea-fermentation fungus Aspergillus cristatus.</title>
        <authorList>
            <person name="Ge Y."/>
            <person name="Wang Y."/>
            <person name="Liu Y."/>
            <person name="Tan Y."/>
            <person name="Ren X."/>
            <person name="Zhang X."/>
            <person name="Hyde K.D."/>
            <person name="Liu Y."/>
            <person name="Liu Z."/>
        </authorList>
    </citation>
    <scope>NUCLEOTIDE SEQUENCE [LARGE SCALE GENOMIC DNA]</scope>
    <source>
        <strain evidence="4 5">GZAAS20.1005</strain>
    </source>
</reference>
<dbReference type="Proteomes" id="UP000094569">
    <property type="component" value="Unassembled WGS sequence"/>
</dbReference>
<evidence type="ECO:0000313" key="5">
    <source>
        <dbReference type="Proteomes" id="UP000094569"/>
    </source>
</evidence>
<accession>A0A1E3BKC0</accession>
<feature type="transmembrane region" description="Helical" evidence="2">
    <location>
        <begin position="90"/>
        <end position="114"/>
    </location>
</feature>
<feature type="domain" description="Sulfatase N-terminal" evidence="3">
    <location>
        <begin position="447"/>
        <end position="720"/>
    </location>
</feature>
<dbReference type="InterPro" id="IPR052701">
    <property type="entry name" value="GAG_Ulvan_Degrading_Sulfatases"/>
</dbReference>
<dbReference type="InterPro" id="IPR000917">
    <property type="entry name" value="Sulfatase_N"/>
</dbReference>
<organism evidence="4 5">
    <name type="scientific">Aspergillus cristatus</name>
    <name type="common">Chinese Fuzhuan brick tea-fermentation fungus</name>
    <name type="synonym">Eurotium cristatum</name>
    <dbReference type="NCBI Taxonomy" id="573508"/>
    <lineage>
        <taxon>Eukaryota</taxon>
        <taxon>Fungi</taxon>
        <taxon>Dikarya</taxon>
        <taxon>Ascomycota</taxon>
        <taxon>Pezizomycotina</taxon>
        <taxon>Eurotiomycetes</taxon>
        <taxon>Eurotiomycetidae</taxon>
        <taxon>Eurotiales</taxon>
        <taxon>Aspergillaceae</taxon>
        <taxon>Aspergillus</taxon>
        <taxon>Aspergillus subgen. Aspergillus</taxon>
    </lineage>
</organism>
<name>A0A1E3BKC0_ASPCR</name>
<proteinExistence type="predicted"/>
<keyword evidence="2" id="KW-1133">Transmembrane helix</keyword>
<feature type="transmembrane region" description="Helical" evidence="2">
    <location>
        <begin position="57"/>
        <end position="78"/>
    </location>
</feature>
<sequence length="880" mass="99853">MKGFLSLLKAAGQTLWEHTGWDATRKYLFSVIFVSVVASKILHIYTHTYYLTLNRFLVWGSTFFLQDVLFLLIARAFAGSFQRWPLRVMGGVAVIFLSLYLSLLASATISFYAVMGRDFHWGPAIGFFGDMVDAIALVIGIFGVIFFEIVILVGSYFATPYAYEVTGGFTKIWSFSVSALLRCVLRKKKQQPLPDPDVYEQIALDDQEDDKSDNEFGLPMEPPRPRESPRGDPPGSLMKRIVLISVSLIVILLSCVRPYDLGYRILSRTLAAVPFTARAHPVFEGIEYLPGDYSWLEGHTALDSTPVLDWLPPDEPLAGFKDWYSLPLNKRNQQAPRNYIPIHYNPAKDPLHTPNLQNDILEPLREALSSEDVKVKHIVLVKLESNRQDVFPLHADSYIMQRVRESYGGKIPKAVEERLSHLTPNAEHFTGFDNGFGKNDQDRPKPRGGLSAKNAYTSGTFTLKSITGSHCGLNPLASDMNREWLYNIYQPCLPQILEAMNRQPNITSETDDWTAWPWHTMWMQSVSDYNNLTRLMSVLGFQDQINQETIDEIGGEYAPDESQMVPGRGYMDKVLKNYFRDVVADAERNHKRLFLSHLTGASHLPWDLPGHQSEDLVANKDRTLNEHLNRYLNSLIYQDQWLTEILNILQEAGVADDILFVMVGDHAVSLPNDGGVTPHDSPHVQNEHVPLVFSHPKLPQVEIDLPIQSTQILPTILDLLLQTPSLNPTSHQIAQDLLPMYQGQSLIRQLIPEHKHTQEWHITTLNTGGSWIALRSATKQYRVVVPLIPNAKWRFTNLEVDPLEKRAIKDYGILSLVNAVQRRYGVEAAEWLGEAVHVAKWWIEENYRRWGYDPTAPKDPSDLHYGVHNSTTFRPGSSAQ</sequence>
<protein>
    <recommendedName>
        <fullName evidence="3">Sulfatase N-terminal domain-containing protein</fullName>
    </recommendedName>
</protein>
<evidence type="ECO:0000256" key="1">
    <source>
        <dbReference type="SAM" id="MobiDB-lite"/>
    </source>
</evidence>
<comment type="caution">
    <text evidence="4">The sequence shown here is derived from an EMBL/GenBank/DDBJ whole genome shotgun (WGS) entry which is preliminary data.</text>
</comment>